<name>A0A0E0G199_ORYNI</name>
<sequence>MSLLRRVGRRFLAGDILSSEASPHAVGRLFTGIVSHLAAPSEASPLPPLQALIGILSASSEPPLPSPLEGVRSPSPLPLPRATKQPFIGNFSPFKSYPLQVIRESLPLAHHQSLSRNAIGPSYRWPWTRLTSAVALPKLLGTRWASTNTSSTTGFGPCFTSAGELIDALTYARANPLMRKVKIMGREDKIIWIPNDNLRRLVRSLNKTYALLHAKKKCPSSLTSSNVLVGEDGSAVIQGVIEIPYSEEEACCRYNETASILKELITESVGSEAIGVDCIADFRRLLRQMESMTSVCQEYIISNHSSLIPDANRTAVFLLFYNHIMGKLAQEQPRLKNQIISKLPYDGIWLGIVISNRFLRRWLNSHREYVSTGDDDMSFNWNVRSHFYAHLWIFAYSQLEVEECLYGEFPELLLEIEILLWKANEIDGLGFEDKF</sequence>
<protein>
    <submittedName>
        <fullName evidence="1">Uncharacterized protein</fullName>
    </submittedName>
</protein>
<dbReference type="AlphaFoldDB" id="A0A0E0G199"/>
<dbReference type="OMA" id="KQPFIGN"/>
<proteinExistence type="predicted"/>
<keyword evidence="2" id="KW-1185">Reference proteome</keyword>
<organism evidence="1">
    <name type="scientific">Oryza nivara</name>
    <name type="common">Indian wild rice</name>
    <name type="synonym">Oryza sativa f. spontanea</name>
    <dbReference type="NCBI Taxonomy" id="4536"/>
    <lineage>
        <taxon>Eukaryota</taxon>
        <taxon>Viridiplantae</taxon>
        <taxon>Streptophyta</taxon>
        <taxon>Embryophyta</taxon>
        <taxon>Tracheophyta</taxon>
        <taxon>Spermatophyta</taxon>
        <taxon>Magnoliopsida</taxon>
        <taxon>Liliopsida</taxon>
        <taxon>Poales</taxon>
        <taxon>Poaceae</taxon>
        <taxon>BOP clade</taxon>
        <taxon>Oryzoideae</taxon>
        <taxon>Oryzeae</taxon>
        <taxon>Oryzinae</taxon>
        <taxon>Oryza</taxon>
    </lineage>
</organism>
<accession>A0A0E0G199</accession>
<dbReference type="Proteomes" id="UP000006591">
    <property type="component" value="Chromosome 2"/>
</dbReference>
<dbReference type="Gramene" id="ONIVA02G03920.2">
    <property type="protein sequence ID" value="ONIVA02G03920.2"/>
    <property type="gene ID" value="ONIVA02G03920"/>
</dbReference>
<dbReference type="PANTHER" id="PTHR35161">
    <property type="entry name" value="OS02G0303100 PROTEIN"/>
    <property type="match status" value="1"/>
</dbReference>
<dbReference type="PANTHER" id="PTHR35161:SF1">
    <property type="entry name" value="OS02G0138300 PROTEIN"/>
    <property type="match status" value="1"/>
</dbReference>
<dbReference type="EnsemblPlants" id="ONIVA02G03920.2">
    <property type="protein sequence ID" value="ONIVA02G03920.2"/>
    <property type="gene ID" value="ONIVA02G03920"/>
</dbReference>
<evidence type="ECO:0000313" key="1">
    <source>
        <dbReference type="EnsemblPlants" id="ONIVA02G03920.2"/>
    </source>
</evidence>
<reference evidence="1" key="1">
    <citation type="submission" date="2015-04" db="UniProtKB">
        <authorList>
            <consortium name="EnsemblPlants"/>
        </authorList>
    </citation>
    <scope>IDENTIFICATION</scope>
    <source>
        <strain evidence="1">SL10</strain>
    </source>
</reference>
<reference evidence="1" key="2">
    <citation type="submission" date="2018-04" db="EMBL/GenBank/DDBJ databases">
        <title>OnivRS2 (Oryza nivara Reference Sequence Version 2).</title>
        <authorList>
            <person name="Zhang J."/>
            <person name="Kudrna D."/>
            <person name="Lee S."/>
            <person name="Talag J."/>
            <person name="Rajasekar S."/>
            <person name="Welchert J."/>
            <person name="Hsing Y.-I."/>
            <person name="Wing R.A."/>
        </authorList>
    </citation>
    <scope>NUCLEOTIDE SEQUENCE [LARGE SCALE GENOMIC DNA]</scope>
    <source>
        <strain evidence="1">SL10</strain>
    </source>
</reference>
<evidence type="ECO:0000313" key="2">
    <source>
        <dbReference type="Proteomes" id="UP000006591"/>
    </source>
</evidence>